<evidence type="ECO:0000256" key="2">
    <source>
        <dbReference type="ARBA" id="ARBA00022723"/>
    </source>
</evidence>
<evidence type="ECO:0000256" key="4">
    <source>
        <dbReference type="ARBA" id="ARBA00023014"/>
    </source>
</evidence>
<dbReference type="GO" id="GO:0003824">
    <property type="term" value="F:catalytic activity"/>
    <property type="evidence" value="ECO:0007669"/>
    <property type="project" value="InterPro"/>
</dbReference>
<feature type="domain" description="Radical SAM core" evidence="5">
    <location>
        <begin position="60"/>
        <end position="187"/>
    </location>
</feature>
<dbReference type="SFLD" id="SFLDG01102">
    <property type="entry name" value="Uncharacterised_Radical_SAM_Su"/>
    <property type="match status" value="1"/>
</dbReference>
<dbReference type="RefSeq" id="WP_345790971.1">
    <property type="nucleotide sequence ID" value="NZ_JADPIE010000004.1"/>
</dbReference>
<keyword evidence="3" id="KW-0408">Iron</keyword>
<evidence type="ECO:0000259" key="5">
    <source>
        <dbReference type="Pfam" id="PF04055"/>
    </source>
</evidence>
<proteinExistence type="predicted"/>
<comment type="caution">
    <text evidence="6">The sequence shown here is derived from an EMBL/GenBank/DDBJ whole genome shotgun (WGS) entry which is preliminary data.</text>
</comment>
<dbReference type="SUPFAM" id="SSF102114">
    <property type="entry name" value="Radical SAM enzymes"/>
    <property type="match status" value="1"/>
</dbReference>
<dbReference type="PANTHER" id="PTHR21180">
    <property type="entry name" value="ENDONUCLEASE/EXONUCLEASE/PHOSPHATASE FAMILY DOMAIN-CONTAINING PROTEIN 1"/>
    <property type="match status" value="1"/>
</dbReference>
<dbReference type="InterPro" id="IPR023874">
    <property type="entry name" value="DNA_rSAM_put"/>
</dbReference>
<dbReference type="Pfam" id="PF04055">
    <property type="entry name" value="Radical_SAM"/>
    <property type="match status" value="1"/>
</dbReference>
<dbReference type="AlphaFoldDB" id="A0A931ARZ3"/>
<dbReference type="EMBL" id="JADPIE010000004">
    <property type="protein sequence ID" value="MBF8437044.1"/>
    <property type="molecule type" value="Genomic_DNA"/>
</dbReference>
<dbReference type="NCBIfam" id="TIGR03916">
    <property type="entry name" value="rSAM_link_UDG"/>
    <property type="match status" value="1"/>
</dbReference>
<dbReference type="InterPro" id="IPR013785">
    <property type="entry name" value="Aldolase_TIM"/>
</dbReference>
<keyword evidence="7" id="KW-1185">Reference proteome</keyword>
<dbReference type="Gene3D" id="1.10.150.320">
    <property type="entry name" value="Photosystem II 12 kDa extrinsic protein"/>
    <property type="match status" value="1"/>
</dbReference>
<dbReference type="InterPro" id="IPR010994">
    <property type="entry name" value="RuvA_2-like"/>
</dbReference>
<dbReference type="SFLD" id="SFLDS00029">
    <property type="entry name" value="Radical_SAM"/>
    <property type="match status" value="1"/>
</dbReference>
<dbReference type="GO" id="GO:0046872">
    <property type="term" value="F:metal ion binding"/>
    <property type="evidence" value="ECO:0007669"/>
    <property type="project" value="UniProtKB-KW"/>
</dbReference>
<dbReference type="GO" id="GO:0051536">
    <property type="term" value="F:iron-sulfur cluster binding"/>
    <property type="evidence" value="ECO:0007669"/>
    <property type="project" value="UniProtKB-KW"/>
</dbReference>
<organism evidence="6 7">
    <name type="scientific">Halonatronomonas betaini</name>
    <dbReference type="NCBI Taxonomy" id="2778430"/>
    <lineage>
        <taxon>Bacteria</taxon>
        <taxon>Bacillati</taxon>
        <taxon>Bacillota</taxon>
        <taxon>Clostridia</taxon>
        <taxon>Halanaerobiales</taxon>
        <taxon>Halarsenatibacteraceae</taxon>
        <taxon>Halonatronomonas</taxon>
    </lineage>
</organism>
<dbReference type="PANTHER" id="PTHR21180:SF9">
    <property type="entry name" value="TYPE II SECRETION SYSTEM PROTEIN K"/>
    <property type="match status" value="1"/>
</dbReference>
<dbReference type="SUPFAM" id="SSF47781">
    <property type="entry name" value="RuvA domain 2-like"/>
    <property type="match status" value="1"/>
</dbReference>
<sequence>MDTRKKVEILAEAAKYDVSCSSSGSSRANQKGGIGNAAPSGICHSWSSDGRCISLLKLLFSNDCIYDCAYCINRASNHKPRASFTAEEVAKLTINFYKRNYIEGLFLSSAVFLNPDYTMEQLVKTLKILRNSYQFNGYIHVKAIPGADYRLIRQAGELADRMSINIELPSRDSLKSLAPQKKATDILQPMEQIGTDLVEYKEDKKKFKSTPDFVPAGHTTQLIVGASPEKDFQILKLSEGLYNRFNLKRVYYSAFMPVTPDKRLPAVSGPPLLREHRLYQADWLLRFYNFGADEILGPDRPDFNLDFDPKLDWALNNLDKFPVEVNQAGYWQLLRVPGIGPTSARRIISARKEARLSPDNLKKLGPVLKRAKYFILCDGKYLAGIPFDPDLIKSRVARDQKGKNQQLSLFAETNLDKEQVIG</sequence>
<evidence type="ECO:0000313" key="6">
    <source>
        <dbReference type="EMBL" id="MBF8437044.1"/>
    </source>
</evidence>
<evidence type="ECO:0000256" key="1">
    <source>
        <dbReference type="ARBA" id="ARBA00022691"/>
    </source>
</evidence>
<keyword evidence="2" id="KW-0479">Metal-binding</keyword>
<dbReference type="InterPro" id="IPR051675">
    <property type="entry name" value="Endo/Exo/Phosphatase_dom_1"/>
</dbReference>
<name>A0A931ARZ3_9FIRM</name>
<evidence type="ECO:0000313" key="7">
    <source>
        <dbReference type="Proteomes" id="UP000621436"/>
    </source>
</evidence>
<dbReference type="InterPro" id="IPR058240">
    <property type="entry name" value="rSAM_sf"/>
</dbReference>
<keyword evidence="4" id="KW-0411">Iron-sulfur</keyword>
<accession>A0A931ARZ3</accession>
<dbReference type="Gene3D" id="3.20.20.70">
    <property type="entry name" value="Aldolase class I"/>
    <property type="match status" value="1"/>
</dbReference>
<dbReference type="Proteomes" id="UP000621436">
    <property type="component" value="Unassembled WGS sequence"/>
</dbReference>
<keyword evidence="1" id="KW-0949">S-adenosyl-L-methionine</keyword>
<dbReference type="CDD" id="cd01335">
    <property type="entry name" value="Radical_SAM"/>
    <property type="match status" value="1"/>
</dbReference>
<gene>
    <name evidence="6" type="ORF">I0Q91_08145</name>
</gene>
<protein>
    <submittedName>
        <fullName evidence="6">DNA modification/repair radical SAM protein</fullName>
    </submittedName>
</protein>
<evidence type="ECO:0000256" key="3">
    <source>
        <dbReference type="ARBA" id="ARBA00023004"/>
    </source>
</evidence>
<dbReference type="InterPro" id="IPR007197">
    <property type="entry name" value="rSAM"/>
</dbReference>
<reference evidence="6" key="1">
    <citation type="submission" date="2020-11" db="EMBL/GenBank/DDBJ databases">
        <title>Halonatronomonas betainensis gen. nov., sp. nov. a novel haloalkaliphilic representative of the family Halanaerobiacae capable of betaine degradation.</title>
        <authorList>
            <person name="Boltyanskaya Y."/>
            <person name="Kevbrin V."/>
            <person name="Detkova E."/>
            <person name="Grouzdev D.S."/>
            <person name="Koziaeva V."/>
            <person name="Zhilina T."/>
        </authorList>
    </citation>
    <scope>NUCLEOTIDE SEQUENCE</scope>
    <source>
        <strain evidence="6">Z-7014</strain>
    </source>
</reference>